<sequence>MIAFAGLGLLQSRQGRTALTTRFPEVTADLATLGRDVVLDGELVALRGGHLEFASLQTGPARRAREHVTVIYMAFDLLATGDEDLRTRSYLDRRAALADLLAHPRPHLQLVTHTLDPNAAREWLDPSWGATGVEGVVAKPRTSRYGRRCGWLKIRRTLTTEAAVLGVSGADSLVLGAPGHAGGWRITGISLPVPAALRAELAAHLKADPARLDPVRLPGTLGGLPGDQDQLG</sequence>
<dbReference type="Gene3D" id="3.30.470.30">
    <property type="entry name" value="DNA ligase/mRNA capping enzyme"/>
    <property type="match status" value="1"/>
</dbReference>
<evidence type="ECO:0000256" key="2">
    <source>
        <dbReference type="ARBA" id="ARBA00022598"/>
    </source>
</evidence>
<accession>A0ABS5DML6</accession>
<comment type="similarity">
    <text evidence="1">Belongs to the ATP-dependent DNA ligase family.</text>
</comment>
<dbReference type="Pfam" id="PF01068">
    <property type="entry name" value="DNA_ligase_A_M"/>
    <property type="match status" value="1"/>
</dbReference>
<dbReference type="Proteomes" id="UP000674084">
    <property type="component" value="Unassembled WGS sequence"/>
</dbReference>
<reference evidence="4 5" key="1">
    <citation type="submission" date="2021-04" db="EMBL/GenBank/DDBJ databases">
        <title>Whole-genome sequencing of Saccharopolyspora endophytica KCTC 19397.</title>
        <authorList>
            <person name="Ay H."/>
            <person name="Saygin H."/>
            <person name="Sahin N."/>
        </authorList>
    </citation>
    <scope>NUCLEOTIDE SEQUENCE [LARGE SCALE GENOMIC DNA]</scope>
    <source>
        <strain evidence="4 5">KCTC 19397</strain>
    </source>
</reference>
<proteinExistence type="inferred from homology"/>
<keyword evidence="2" id="KW-0436">Ligase</keyword>
<name>A0ABS5DML6_9PSEU</name>
<dbReference type="InterPro" id="IPR050191">
    <property type="entry name" value="ATP-dep_DNA_ligase"/>
</dbReference>
<dbReference type="SUPFAM" id="SSF56091">
    <property type="entry name" value="DNA ligase/mRNA capping enzyme, catalytic domain"/>
    <property type="match status" value="1"/>
</dbReference>
<dbReference type="PANTHER" id="PTHR45674:SF4">
    <property type="entry name" value="DNA LIGASE 1"/>
    <property type="match status" value="1"/>
</dbReference>
<evidence type="ECO:0000256" key="1">
    <source>
        <dbReference type="ARBA" id="ARBA00007572"/>
    </source>
</evidence>
<gene>
    <name evidence="4" type="ORF">KBO27_26700</name>
</gene>
<evidence type="ECO:0000259" key="3">
    <source>
        <dbReference type="Pfam" id="PF01068"/>
    </source>
</evidence>
<dbReference type="EMBL" id="JAGPXE010000013">
    <property type="protein sequence ID" value="MBQ0927544.1"/>
    <property type="molecule type" value="Genomic_DNA"/>
</dbReference>
<keyword evidence="5" id="KW-1185">Reference proteome</keyword>
<feature type="domain" description="ATP-dependent DNA ligase family profile" evidence="3">
    <location>
        <begin position="10"/>
        <end position="154"/>
    </location>
</feature>
<protein>
    <recommendedName>
        <fullName evidence="3">ATP-dependent DNA ligase family profile domain-containing protein</fullName>
    </recommendedName>
</protein>
<dbReference type="InterPro" id="IPR012310">
    <property type="entry name" value="DNA_ligase_ATP-dep_cent"/>
</dbReference>
<dbReference type="PANTHER" id="PTHR45674">
    <property type="entry name" value="DNA LIGASE 1/3 FAMILY MEMBER"/>
    <property type="match status" value="1"/>
</dbReference>
<organism evidence="4 5">
    <name type="scientific">Saccharopolyspora endophytica</name>
    <dbReference type="NCBI Taxonomy" id="543886"/>
    <lineage>
        <taxon>Bacteria</taxon>
        <taxon>Bacillati</taxon>
        <taxon>Actinomycetota</taxon>
        <taxon>Actinomycetes</taxon>
        <taxon>Pseudonocardiales</taxon>
        <taxon>Pseudonocardiaceae</taxon>
        <taxon>Saccharopolyspora</taxon>
    </lineage>
</organism>
<dbReference type="Gene3D" id="3.30.1490.70">
    <property type="match status" value="1"/>
</dbReference>
<comment type="caution">
    <text evidence="4">The sequence shown here is derived from an EMBL/GenBank/DDBJ whole genome shotgun (WGS) entry which is preliminary data.</text>
</comment>
<evidence type="ECO:0000313" key="4">
    <source>
        <dbReference type="EMBL" id="MBQ0927544.1"/>
    </source>
</evidence>
<evidence type="ECO:0000313" key="5">
    <source>
        <dbReference type="Proteomes" id="UP000674084"/>
    </source>
</evidence>